<comment type="caution">
    <text evidence="4">The sequence shown here is derived from an EMBL/GenBank/DDBJ whole genome shotgun (WGS) entry which is preliminary data.</text>
</comment>
<dbReference type="InterPro" id="IPR029063">
    <property type="entry name" value="SAM-dependent_MTases_sf"/>
</dbReference>
<dbReference type="RefSeq" id="WP_119596508.1">
    <property type="nucleotide sequence ID" value="NZ_QXBN01000012.1"/>
</dbReference>
<dbReference type="GO" id="GO:0009007">
    <property type="term" value="F:site-specific DNA-methyltransferase (adenine-specific) activity"/>
    <property type="evidence" value="ECO:0007669"/>
    <property type="project" value="UniProtKB-EC"/>
</dbReference>
<dbReference type="Gene3D" id="3.40.50.150">
    <property type="entry name" value="Vaccinia Virus protein VP39"/>
    <property type="match status" value="2"/>
</dbReference>
<dbReference type="PRINTS" id="PR00505">
    <property type="entry name" value="D12N6MTFRASE"/>
</dbReference>
<gene>
    <name evidence="4" type="ORF">D2E76_16575</name>
</gene>
<accession>A0ABD7HNK8</accession>
<dbReference type="SUPFAM" id="SSF53335">
    <property type="entry name" value="S-adenosyl-L-methionine-dependent methyltransferases"/>
    <property type="match status" value="1"/>
</dbReference>
<evidence type="ECO:0000256" key="1">
    <source>
        <dbReference type="ARBA" id="ARBA00022603"/>
    </source>
</evidence>
<dbReference type="EMBL" id="QXBN01000012">
    <property type="protein sequence ID" value="RIT36863.1"/>
    <property type="molecule type" value="Genomic_DNA"/>
</dbReference>
<protein>
    <submittedName>
        <fullName evidence="4">DNA adenine methylase</fullName>
    </submittedName>
</protein>
<evidence type="ECO:0000313" key="4">
    <source>
        <dbReference type="EMBL" id="RIT36863.1"/>
    </source>
</evidence>
<dbReference type="PANTHER" id="PTHR30481:SF2">
    <property type="entry name" value="SITE-SPECIFIC DNA-METHYLTRANSFERASE (ADENINE-SPECIFIC)"/>
    <property type="match status" value="1"/>
</dbReference>
<organism evidence="4 5">
    <name type="scientific">Mycobacteroides abscessus</name>
    <dbReference type="NCBI Taxonomy" id="36809"/>
    <lineage>
        <taxon>Bacteria</taxon>
        <taxon>Bacillati</taxon>
        <taxon>Actinomycetota</taxon>
        <taxon>Actinomycetes</taxon>
        <taxon>Mycobacteriales</taxon>
        <taxon>Mycobacteriaceae</taxon>
        <taxon>Mycobacteroides</taxon>
    </lineage>
</organism>
<dbReference type="InterPro" id="IPR012327">
    <property type="entry name" value="MeTrfase_D12"/>
</dbReference>
<keyword evidence="2" id="KW-0808">Transferase</keyword>
<dbReference type="AlphaFoldDB" id="A0ABD7HNK8"/>
<evidence type="ECO:0000313" key="5">
    <source>
        <dbReference type="Proteomes" id="UP000284557"/>
    </source>
</evidence>
<evidence type="ECO:0000256" key="3">
    <source>
        <dbReference type="ARBA" id="ARBA00022691"/>
    </source>
</evidence>
<proteinExistence type="predicted"/>
<dbReference type="GO" id="GO:0032259">
    <property type="term" value="P:methylation"/>
    <property type="evidence" value="ECO:0007669"/>
    <property type="project" value="UniProtKB-KW"/>
</dbReference>
<name>A0ABD7HNK8_9MYCO</name>
<dbReference type="Proteomes" id="UP000284557">
    <property type="component" value="Unassembled WGS sequence"/>
</dbReference>
<sequence>MAADRWLSPLRYPGGKGRMAGELANLFQAQFGLMDVEIWAEPFAGGAGAGLHLLEQNVVSEVWLIEKNPALAAFWRTAVTDGGGLAARVRSCQPDMSTWHHAREILAAAQETPDLADLDIALAALIVNRCSRSGMVTPRVGPIGGEQQNGKYHLRSRWNAEGLAARIEWIWQRANRIRVREGDGIEHIGELDGSIGIEEEMLLFVDPPYIVQGNRLYAVGMTVDDHKDLAYALDRCAARWLLTYDNDDRILELYPDRRVLAYEINYSTNQRRLAEEYAVLSDELAVRDDQYLLAAGNSRWVQHGPASAQYRVQPERRPTACAPGLDCGPGTR</sequence>
<keyword evidence="3" id="KW-0949">S-adenosyl-L-methionine</keyword>
<keyword evidence="1 4" id="KW-0489">Methyltransferase</keyword>
<reference evidence="4 5" key="1">
    <citation type="submission" date="2018-08" db="EMBL/GenBank/DDBJ databases">
        <title>Linezolid Resistance in Mycobacterium abscessus: MIC Distribution and Comprehensive Investigation of Resistance Mechanisms.</title>
        <authorList>
            <person name="Ye M."/>
            <person name="Xu L."/>
            <person name="Zou Y."/>
            <person name="Li B."/>
            <person name="Guo Q."/>
            <person name="Zhang Y."/>
            <person name="Zhan M."/>
            <person name="Xu B."/>
            <person name="Yu F."/>
            <person name="Zhang Z."/>
            <person name="Chu H."/>
        </authorList>
    </citation>
    <scope>NUCLEOTIDE SEQUENCE [LARGE SCALE GENOMIC DNA]</scope>
    <source>
        <strain evidence="4 5">G143</strain>
    </source>
</reference>
<dbReference type="PANTHER" id="PTHR30481">
    <property type="entry name" value="DNA ADENINE METHYLASE"/>
    <property type="match status" value="1"/>
</dbReference>
<evidence type="ECO:0000256" key="2">
    <source>
        <dbReference type="ARBA" id="ARBA00022679"/>
    </source>
</evidence>